<reference evidence="2 3" key="1">
    <citation type="submission" date="2016-10" db="EMBL/GenBank/DDBJ databases">
        <authorList>
            <person name="de Groot N.N."/>
        </authorList>
    </citation>
    <scope>NUCLEOTIDE SEQUENCE [LARGE SCALE GENOMIC DNA]</scope>
    <source>
        <strain evidence="2 3">DSM 16981</strain>
    </source>
</reference>
<dbReference type="EMBL" id="FNHQ01000033">
    <property type="protein sequence ID" value="SDN24913.1"/>
    <property type="molecule type" value="Genomic_DNA"/>
</dbReference>
<dbReference type="InterPro" id="IPR025668">
    <property type="entry name" value="Tnp_DDE_dom"/>
</dbReference>
<organism evidence="2 3">
    <name type="scientific">Megasphaera paucivorans</name>
    <dbReference type="NCBI Taxonomy" id="349095"/>
    <lineage>
        <taxon>Bacteria</taxon>
        <taxon>Bacillati</taxon>
        <taxon>Bacillota</taxon>
        <taxon>Negativicutes</taxon>
        <taxon>Veillonellales</taxon>
        <taxon>Veillonellaceae</taxon>
        <taxon>Megasphaera</taxon>
    </lineage>
</organism>
<dbReference type="OrthoDB" id="9770860at2"/>
<accession>A0A1G9ZW51</accession>
<dbReference type="Pfam" id="PF13586">
    <property type="entry name" value="DDE_Tnp_1_2"/>
    <property type="match status" value="1"/>
</dbReference>
<name>A0A1G9ZW51_9FIRM</name>
<evidence type="ECO:0000313" key="3">
    <source>
        <dbReference type="Proteomes" id="UP000199309"/>
    </source>
</evidence>
<dbReference type="AlphaFoldDB" id="A0A1G9ZW51"/>
<sequence length="109" mass="12670">RGIRLSGPALGRPKKDAVRDKRLEYKDNCDRVEVERAFSLAKRRFGLSQIRTYLKETTQSVIALSILALNLRKLQAIQCTPILFYLQLLLWKVKRALKWLPCQKVVFAQ</sequence>
<feature type="domain" description="Transposase DDE" evidence="1">
    <location>
        <begin position="1"/>
        <end position="72"/>
    </location>
</feature>
<keyword evidence="3" id="KW-1185">Reference proteome</keyword>
<dbReference type="STRING" id="349095.SAMN05660299_02393"/>
<dbReference type="Proteomes" id="UP000199309">
    <property type="component" value="Unassembled WGS sequence"/>
</dbReference>
<gene>
    <name evidence="2" type="ORF">SAMN05660299_02393</name>
</gene>
<evidence type="ECO:0000259" key="1">
    <source>
        <dbReference type="Pfam" id="PF13586"/>
    </source>
</evidence>
<evidence type="ECO:0000313" key="2">
    <source>
        <dbReference type="EMBL" id="SDN24913.1"/>
    </source>
</evidence>
<protein>
    <submittedName>
        <fullName evidence="2">Transposase DDE domain-containing protein</fullName>
    </submittedName>
</protein>
<proteinExistence type="predicted"/>
<feature type="non-terminal residue" evidence="2">
    <location>
        <position position="1"/>
    </location>
</feature>